<accession>A0A3B0TXD7</accession>
<dbReference type="InterPro" id="IPR017896">
    <property type="entry name" value="4Fe4S_Fe-S-bd"/>
</dbReference>
<dbReference type="SUPFAM" id="SSF54862">
    <property type="entry name" value="4Fe-4S ferredoxins"/>
    <property type="match status" value="1"/>
</dbReference>
<proteinExistence type="predicted"/>
<dbReference type="AlphaFoldDB" id="A0A3B0TXD7"/>
<dbReference type="InterPro" id="IPR047964">
    <property type="entry name" value="EFR1-like"/>
</dbReference>
<keyword evidence="1" id="KW-0472">Membrane</keyword>
<feature type="transmembrane region" description="Helical" evidence="1">
    <location>
        <begin position="86"/>
        <end position="105"/>
    </location>
</feature>
<dbReference type="Pfam" id="PF13187">
    <property type="entry name" value="Fer4_9"/>
    <property type="match status" value="1"/>
</dbReference>
<reference evidence="3" key="1">
    <citation type="submission" date="2018-06" db="EMBL/GenBank/DDBJ databases">
        <authorList>
            <person name="Zhirakovskaya E."/>
        </authorList>
    </citation>
    <scope>NUCLEOTIDE SEQUENCE</scope>
</reference>
<feature type="domain" description="4Fe-4S ferredoxin-type" evidence="2">
    <location>
        <begin position="26"/>
        <end position="55"/>
    </location>
</feature>
<protein>
    <recommendedName>
        <fullName evidence="2">4Fe-4S ferredoxin-type domain-containing protein</fullName>
    </recommendedName>
</protein>
<dbReference type="Gene3D" id="3.30.70.20">
    <property type="match status" value="1"/>
</dbReference>
<organism evidence="3">
    <name type="scientific">hydrothermal vent metagenome</name>
    <dbReference type="NCBI Taxonomy" id="652676"/>
    <lineage>
        <taxon>unclassified sequences</taxon>
        <taxon>metagenomes</taxon>
        <taxon>ecological metagenomes</taxon>
    </lineage>
</organism>
<dbReference type="EMBL" id="UOEP01000194">
    <property type="protein sequence ID" value="VAW23421.1"/>
    <property type="molecule type" value="Genomic_DNA"/>
</dbReference>
<keyword evidence="1" id="KW-0812">Transmembrane</keyword>
<dbReference type="PROSITE" id="PS00198">
    <property type="entry name" value="4FE4S_FER_1"/>
    <property type="match status" value="2"/>
</dbReference>
<feature type="transmembrane region" description="Helical" evidence="1">
    <location>
        <begin position="117"/>
        <end position="138"/>
    </location>
</feature>
<sequence>MYDLPIDLLISPVAVGYFLFGRFALAKTFVASHKCNNCGLCTKQCPVSAIRFVQNHPFWSHKCESCMHCMNICPQRAIETAHLATGILWWFVFSFIPVLIAGLFIKEGNFIDTYFTLIVWTIMFITGLPIIFFGYKILHFFMQYKFLNYLITYTSLTRFKFWRRYFAPKKYL</sequence>
<dbReference type="PROSITE" id="PS51379">
    <property type="entry name" value="4FE4S_FER_2"/>
    <property type="match status" value="2"/>
</dbReference>
<evidence type="ECO:0000313" key="3">
    <source>
        <dbReference type="EMBL" id="VAW23421.1"/>
    </source>
</evidence>
<evidence type="ECO:0000259" key="2">
    <source>
        <dbReference type="PROSITE" id="PS51379"/>
    </source>
</evidence>
<gene>
    <name evidence="3" type="ORF">MNBD_BACTEROID01-2760</name>
</gene>
<evidence type="ECO:0000256" key="1">
    <source>
        <dbReference type="SAM" id="Phobius"/>
    </source>
</evidence>
<feature type="transmembrane region" description="Helical" evidence="1">
    <location>
        <begin position="6"/>
        <end position="25"/>
    </location>
</feature>
<dbReference type="InterPro" id="IPR017900">
    <property type="entry name" value="4Fe4S_Fe_S_CS"/>
</dbReference>
<name>A0A3B0TXD7_9ZZZZ</name>
<dbReference type="NCBIfam" id="NF038196">
    <property type="entry name" value="ferrodoxin_EFR1"/>
    <property type="match status" value="1"/>
</dbReference>
<feature type="domain" description="4Fe-4S ferredoxin-type" evidence="2">
    <location>
        <begin position="62"/>
        <end position="83"/>
    </location>
</feature>
<keyword evidence="1" id="KW-1133">Transmembrane helix</keyword>